<dbReference type="InterPro" id="IPR054354">
    <property type="entry name" value="DYNC2H1-like_lid"/>
</dbReference>
<dbReference type="GO" id="GO:0007018">
    <property type="term" value="P:microtubule-based movement"/>
    <property type="evidence" value="ECO:0007669"/>
    <property type="project" value="InterPro"/>
</dbReference>
<dbReference type="GO" id="GO:0008569">
    <property type="term" value="F:minus-end-directed microtubule motor activity"/>
    <property type="evidence" value="ECO:0007669"/>
    <property type="project" value="TreeGrafter"/>
</dbReference>
<evidence type="ECO:0000313" key="3">
    <source>
        <dbReference type="Proteomes" id="UP001221142"/>
    </source>
</evidence>
<dbReference type="Proteomes" id="UP001221142">
    <property type="component" value="Unassembled WGS sequence"/>
</dbReference>
<organism evidence="2 3">
    <name type="scientific">Roridomyces roridus</name>
    <dbReference type="NCBI Taxonomy" id="1738132"/>
    <lineage>
        <taxon>Eukaryota</taxon>
        <taxon>Fungi</taxon>
        <taxon>Dikarya</taxon>
        <taxon>Basidiomycota</taxon>
        <taxon>Agaricomycotina</taxon>
        <taxon>Agaricomycetes</taxon>
        <taxon>Agaricomycetidae</taxon>
        <taxon>Agaricales</taxon>
        <taxon>Marasmiineae</taxon>
        <taxon>Mycenaceae</taxon>
        <taxon>Roridomyces</taxon>
    </lineage>
</organism>
<dbReference type="AlphaFoldDB" id="A0AAD7B4D1"/>
<dbReference type="PANTHER" id="PTHR10676:SF314">
    <property type="entry name" value="CYTOPLASMIC DYNEIN 1 HEAVY CHAIN 1"/>
    <property type="match status" value="1"/>
</dbReference>
<feature type="domain" description="Dynein 2 heavy chain 1 cytoplasmic ATPase lid" evidence="1">
    <location>
        <begin position="79"/>
        <end position="127"/>
    </location>
</feature>
<dbReference type="Gene3D" id="1.20.920.30">
    <property type="match status" value="1"/>
</dbReference>
<dbReference type="GO" id="GO:0005938">
    <property type="term" value="C:cell cortex"/>
    <property type="evidence" value="ECO:0007669"/>
    <property type="project" value="TreeGrafter"/>
</dbReference>
<dbReference type="GO" id="GO:0051959">
    <property type="term" value="F:dynein light intermediate chain binding"/>
    <property type="evidence" value="ECO:0007669"/>
    <property type="project" value="InterPro"/>
</dbReference>
<dbReference type="GO" id="GO:0007052">
    <property type="term" value="P:mitotic spindle organization"/>
    <property type="evidence" value="ECO:0007669"/>
    <property type="project" value="TreeGrafter"/>
</dbReference>
<proteinExistence type="predicted"/>
<dbReference type="GO" id="GO:0005868">
    <property type="term" value="C:cytoplasmic dynein complex"/>
    <property type="evidence" value="ECO:0007669"/>
    <property type="project" value="TreeGrafter"/>
</dbReference>
<reference evidence="2" key="1">
    <citation type="submission" date="2023-03" db="EMBL/GenBank/DDBJ databases">
        <title>Massive genome expansion in bonnet fungi (Mycena s.s.) driven by repeated elements and novel gene families across ecological guilds.</title>
        <authorList>
            <consortium name="Lawrence Berkeley National Laboratory"/>
            <person name="Harder C.B."/>
            <person name="Miyauchi S."/>
            <person name="Viragh M."/>
            <person name="Kuo A."/>
            <person name="Thoen E."/>
            <person name="Andreopoulos B."/>
            <person name="Lu D."/>
            <person name="Skrede I."/>
            <person name="Drula E."/>
            <person name="Henrissat B."/>
            <person name="Morin E."/>
            <person name="Kohler A."/>
            <person name="Barry K."/>
            <person name="LaButti K."/>
            <person name="Morin E."/>
            <person name="Salamov A."/>
            <person name="Lipzen A."/>
            <person name="Mereny Z."/>
            <person name="Hegedus B."/>
            <person name="Baldrian P."/>
            <person name="Stursova M."/>
            <person name="Weitz H."/>
            <person name="Taylor A."/>
            <person name="Grigoriev I.V."/>
            <person name="Nagy L.G."/>
            <person name="Martin F."/>
            <person name="Kauserud H."/>
        </authorList>
    </citation>
    <scope>NUCLEOTIDE SEQUENCE</scope>
    <source>
        <strain evidence="2">9284</strain>
    </source>
</reference>
<accession>A0AAD7B4D1</accession>
<dbReference type="InterPro" id="IPR026983">
    <property type="entry name" value="DHC"/>
</dbReference>
<sequence>MPNWTYERRRESFCENRPASTYHRSQATPSSSSMYQSPVVNEWVAGQSKAPVIEIEAHGVTASDVVVPTTDTVRSPRASPRELTRWIRGVYEAIRPLEVLSVEGLVRVWAHEALGLFQDRLVTEEDKLWTDQNIDSSAMEALGRPILFSNWTSKNYIPFDREILREYTKARLCVSYEVNRLSVAAMSTQTHEGTIRLLPDRLIGASFDHWNFFIPFSPPFTAPKISCWLSF</sequence>
<dbReference type="PANTHER" id="PTHR10676">
    <property type="entry name" value="DYNEIN HEAVY CHAIN FAMILY PROTEIN"/>
    <property type="match status" value="1"/>
</dbReference>
<dbReference type="GO" id="GO:0045505">
    <property type="term" value="F:dynein intermediate chain binding"/>
    <property type="evidence" value="ECO:0007669"/>
    <property type="project" value="InterPro"/>
</dbReference>
<dbReference type="GO" id="GO:0005881">
    <property type="term" value="C:cytoplasmic microtubule"/>
    <property type="evidence" value="ECO:0007669"/>
    <property type="project" value="TreeGrafter"/>
</dbReference>
<evidence type="ECO:0000313" key="2">
    <source>
        <dbReference type="EMBL" id="KAJ7610362.1"/>
    </source>
</evidence>
<comment type="caution">
    <text evidence="2">The sequence shown here is derived from an EMBL/GenBank/DDBJ whole genome shotgun (WGS) entry which is preliminary data.</text>
</comment>
<dbReference type="GO" id="GO:0007097">
    <property type="term" value="P:nuclear migration"/>
    <property type="evidence" value="ECO:0007669"/>
    <property type="project" value="TreeGrafter"/>
</dbReference>
<dbReference type="GO" id="GO:0031122">
    <property type="term" value="P:cytoplasmic microtubule organization"/>
    <property type="evidence" value="ECO:0007669"/>
    <property type="project" value="TreeGrafter"/>
</dbReference>
<dbReference type="EMBL" id="JARKIF010000035">
    <property type="protein sequence ID" value="KAJ7610362.1"/>
    <property type="molecule type" value="Genomic_DNA"/>
</dbReference>
<keyword evidence="3" id="KW-1185">Reference proteome</keyword>
<evidence type="ECO:0000259" key="1">
    <source>
        <dbReference type="Pfam" id="PF22597"/>
    </source>
</evidence>
<dbReference type="Pfam" id="PF22597">
    <property type="entry name" value="DYN_lid"/>
    <property type="match status" value="1"/>
</dbReference>
<gene>
    <name evidence="2" type="ORF">FB45DRAFT_1037934</name>
</gene>
<name>A0AAD7B4D1_9AGAR</name>
<protein>
    <recommendedName>
        <fullName evidence="1">Dynein 2 heavy chain 1 cytoplasmic ATPase lid domain-containing protein</fullName>
    </recommendedName>
</protein>